<dbReference type="RefSeq" id="WP_188467193.1">
    <property type="nucleotide sequence ID" value="NZ_BAABHU010000015.1"/>
</dbReference>
<evidence type="ECO:0000313" key="9">
    <source>
        <dbReference type="EMBL" id="PTB93979.1"/>
    </source>
</evidence>
<dbReference type="SUPFAM" id="SSF47928">
    <property type="entry name" value="N-terminal domain of the delta subunit of the F1F0-ATP synthase"/>
    <property type="match status" value="1"/>
</dbReference>
<protein>
    <recommendedName>
        <fullName evidence="7">ATP synthase subunit delta</fullName>
    </recommendedName>
    <alternativeName>
        <fullName evidence="7">ATP synthase F(1) sector subunit delta</fullName>
    </alternativeName>
    <alternativeName>
        <fullName evidence="7">F-type ATPase subunit delta</fullName>
        <shortName evidence="7">F-ATPase subunit delta</shortName>
    </alternativeName>
</protein>
<keyword evidence="7" id="KW-1003">Cell membrane</keyword>
<keyword evidence="2 7" id="KW-0813">Transport</keyword>
<name>A0A2T4DJH6_9BACT</name>
<evidence type="ECO:0000256" key="5">
    <source>
        <dbReference type="ARBA" id="ARBA00023136"/>
    </source>
</evidence>
<comment type="similarity">
    <text evidence="7">Belongs to the ATPase delta chain family.</text>
</comment>
<dbReference type="InterPro" id="IPR000711">
    <property type="entry name" value="ATPase_OSCP/dsu"/>
</dbReference>
<evidence type="ECO:0000313" key="8">
    <source>
        <dbReference type="EMBL" id="GGC51004.1"/>
    </source>
</evidence>
<evidence type="ECO:0000256" key="7">
    <source>
        <dbReference type="HAMAP-Rule" id="MF_01416"/>
    </source>
</evidence>
<dbReference type="Gene3D" id="1.10.520.20">
    <property type="entry name" value="N-terminal domain of the delta subunit of the F1F0-ATP synthase"/>
    <property type="match status" value="1"/>
</dbReference>
<keyword evidence="3 7" id="KW-0375">Hydrogen ion transport</keyword>
<comment type="function">
    <text evidence="7">This protein is part of the stalk that links CF(0) to CF(1). It either transmits conformational changes from CF(0) to CF(1) or is implicated in proton conduction.</text>
</comment>
<comment type="subcellular location">
    <subcellularLocation>
        <location evidence="7">Cell membrane</location>
        <topology evidence="7">Peripheral membrane protein</topology>
    </subcellularLocation>
    <subcellularLocation>
        <location evidence="1">Membrane</location>
    </subcellularLocation>
</comment>
<dbReference type="Pfam" id="PF00213">
    <property type="entry name" value="OSCP"/>
    <property type="match status" value="1"/>
</dbReference>
<reference evidence="8" key="4">
    <citation type="submission" date="2024-05" db="EMBL/GenBank/DDBJ databases">
        <authorList>
            <person name="Sun Q."/>
            <person name="Zhou Y."/>
        </authorList>
    </citation>
    <scope>NUCLEOTIDE SEQUENCE</scope>
    <source>
        <strain evidence="8">CGMCC 1.10832</strain>
    </source>
</reference>
<keyword evidence="4 7" id="KW-0406">Ion transport</keyword>
<dbReference type="PROSITE" id="PS00389">
    <property type="entry name" value="ATPASE_DELTA"/>
    <property type="match status" value="1"/>
</dbReference>
<dbReference type="NCBIfam" id="TIGR01145">
    <property type="entry name" value="ATP_synt_delta"/>
    <property type="match status" value="1"/>
</dbReference>
<keyword evidence="11" id="KW-1185">Reference proteome</keyword>
<keyword evidence="5 7" id="KW-0472">Membrane</keyword>
<dbReference type="GO" id="GO:0046933">
    <property type="term" value="F:proton-transporting ATP synthase activity, rotational mechanism"/>
    <property type="evidence" value="ECO:0007669"/>
    <property type="project" value="UniProtKB-UniRule"/>
</dbReference>
<evidence type="ECO:0000313" key="10">
    <source>
        <dbReference type="Proteomes" id="UP000240608"/>
    </source>
</evidence>
<dbReference type="InterPro" id="IPR020781">
    <property type="entry name" value="ATPase_OSCP/d_CS"/>
</dbReference>
<dbReference type="GO" id="GO:0045259">
    <property type="term" value="C:proton-transporting ATP synthase complex"/>
    <property type="evidence" value="ECO:0007669"/>
    <property type="project" value="UniProtKB-KW"/>
</dbReference>
<evidence type="ECO:0000256" key="3">
    <source>
        <dbReference type="ARBA" id="ARBA00022781"/>
    </source>
</evidence>
<dbReference type="Proteomes" id="UP000636010">
    <property type="component" value="Unassembled WGS sequence"/>
</dbReference>
<reference evidence="9 10" key="2">
    <citation type="submission" date="2018-03" db="EMBL/GenBank/DDBJ databases">
        <title>Cross-interface Injection: A General Nanoliter Liquid Handling Method Applied to Single Cells Genome Amplification Automated Nanoliter Liquid Handling Applied to Single Cell Multiple Displacement Amplification.</title>
        <authorList>
            <person name="Yun J."/>
            <person name="Xu P."/>
            <person name="Xu J."/>
            <person name="Dai X."/>
            <person name="Wang Y."/>
            <person name="Zheng X."/>
            <person name="Cao C."/>
            <person name="Yi Q."/>
            <person name="Zhu Y."/>
            <person name="Wang L."/>
            <person name="Dong Z."/>
            <person name="Huang Y."/>
            <person name="Huang L."/>
            <person name="Du W."/>
        </authorList>
    </citation>
    <scope>NUCLEOTIDE SEQUENCE [LARGE SCALE GENOMIC DNA]</scope>
    <source>
        <strain evidence="9 10">Z-D1-2</strain>
    </source>
</reference>
<comment type="function">
    <text evidence="7">F(1)F(0) ATP synthase produces ATP from ADP in the presence of a proton or sodium gradient. F-type ATPases consist of two structural domains, F(1) containing the extramembraneous catalytic core and F(0) containing the membrane proton channel, linked together by a central stalk and a peripheral stalk. During catalysis, ATP synthesis in the catalytic domain of F(1) is coupled via a rotary mechanism of the central stalk subunits to proton translocation.</text>
</comment>
<evidence type="ECO:0000313" key="11">
    <source>
        <dbReference type="Proteomes" id="UP000636010"/>
    </source>
</evidence>
<accession>A0A2T4DJH6</accession>
<dbReference type="EMBL" id="PYVU01000145">
    <property type="protein sequence ID" value="PTB93979.1"/>
    <property type="molecule type" value="Genomic_DNA"/>
</dbReference>
<proteinExistence type="inferred from homology"/>
<dbReference type="PRINTS" id="PR00125">
    <property type="entry name" value="ATPASEDELTA"/>
</dbReference>
<gene>
    <name evidence="7 9" type="primary">atpH</name>
    <name evidence="9" type="ORF">C9994_12510</name>
    <name evidence="8" type="ORF">GCM10011506_40930</name>
</gene>
<dbReference type="HAMAP" id="MF_01416">
    <property type="entry name" value="ATP_synth_delta_bact"/>
    <property type="match status" value="1"/>
</dbReference>
<comment type="caution">
    <text evidence="9">The sequence shown here is derived from an EMBL/GenBank/DDBJ whole genome shotgun (WGS) entry which is preliminary data.</text>
</comment>
<evidence type="ECO:0000256" key="2">
    <source>
        <dbReference type="ARBA" id="ARBA00022448"/>
    </source>
</evidence>
<dbReference type="PANTHER" id="PTHR11910">
    <property type="entry name" value="ATP SYNTHASE DELTA CHAIN"/>
    <property type="match status" value="1"/>
</dbReference>
<dbReference type="AlphaFoldDB" id="A0A2T4DJH6"/>
<keyword evidence="7" id="KW-0139">CF(1)</keyword>
<reference evidence="8" key="1">
    <citation type="journal article" date="2014" name="Int. J. Syst. Evol. Microbiol.">
        <title>Complete genome of a new Firmicutes species belonging to the dominant human colonic microbiota ('Ruminococcus bicirculans') reveals two chromosomes and a selective capacity to utilize plant glucans.</title>
        <authorList>
            <consortium name="NISC Comparative Sequencing Program"/>
            <person name="Wegmann U."/>
            <person name="Louis P."/>
            <person name="Goesmann A."/>
            <person name="Henrissat B."/>
            <person name="Duncan S.H."/>
            <person name="Flint H.J."/>
        </authorList>
    </citation>
    <scope>NUCLEOTIDE SEQUENCE</scope>
    <source>
        <strain evidence="8">CGMCC 1.10832</strain>
    </source>
</reference>
<keyword evidence="6 7" id="KW-0066">ATP synthesis</keyword>
<organism evidence="9 10">
    <name type="scientific">Marivirga lumbricoides</name>
    <dbReference type="NCBI Taxonomy" id="1046115"/>
    <lineage>
        <taxon>Bacteria</taxon>
        <taxon>Pseudomonadati</taxon>
        <taxon>Bacteroidota</taxon>
        <taxon>Cytophagia</taxon>
        <taxon>Cytophagales</taxon>
        <taxon>Marivirgaceae</taxon>
        <taxon>Marivirga</taxon>
    </lineage>
</organism>
<dbReference type="GO" id="GO:0005886">
    <property type="term" value="C:plasma membrane"/>
    <property type="evidence" value="ECO:0007669"/>
    <property type="project" value="UniProtKB-SubCell"/>
</dbReference>
<evidence type="ECO:0000256" key="1">
    <source>
        <dbReference type="ARBA" id="ARBA00004370"/>
    </source>
</evidence>
<dbReference type="EMBL" id="BMEC01000015">
    <property type="protein sequence ID" value="GGC51004.1"/>
    <property type="molecule type" value="Genomic_DNA"/>
</dbReference>
<dbReference type="InterPro" id="IPR026015">
    <property type="entry name" value="ATP_synth_OSCP/delta_N_sf"/>
</dbReference>
<reference evidence="11" key="3">
    <citation type="journal article" date="2019" name="Int. J. Syst. Evol. Microbiol.">
        <title>The Global Catalogue of Microorganisms (GCM) 10K type strain sequencing project: providing services to taxonomists for standard genome sequencing and annotation.</title>
        <authorList>
            <consortium name="The Broad Institute Genomics Platform"/>
            <consortium name="The Broad Institute Genome Sequencing Center for Infectious Disease"/>
            <person name="Wu L."/>
            <person name="Ma J."/>
        </authorList>
    </citation>
    <scope>NUCLEOTIDE SEQUENCE [LARGE SCALE GENOMIC DNA]</scope>
    <source>
        <strain evidence="11">CGMCC 1.10832</strain>
    </source>
</reference>
<evidence type="ECO:0000256" key="6">
    <source>
        <dbReference type="ARBA" id="ARBA00023310"/>
    </source>
</evidence>
<evidence type="ECO:0000256" key="4">
    <source>
        <dbReference type="ARBA" id="ARBA00023065"/>
    </source>
</evidence>
<dbReference type="Proteomes" id="UP000240608">
    <property type="component" value="Unassembled WGS sequence"/>
</dbReference>
<sequence>MSEFRIASRYAKSLLDLSVERNTLDETKNDMDLFLKVSEQNRDFVLLLKNPIVKSAKKSAIIKEIFSGKVSDLSLAFFDIIAKKGRESYLLDITQAFQTLYNKYKGIMKAEVTTTFPLTDNLRDEVKRLVNEITGKTIDLKENIDKSIIGGFLLKVGDRQIDDTVSAKLSALRRELTKNQYIKQI</sequence>